<evidence type="ECO:0000259" key="6">
    <source>
        <dbReference type="PROSITE" id="PS50054"/>
    </source>
</evidence>
<protein>
    <recommendedName>
        <fullName evidence="2">protein-tyrosine-phosphatase</fullName>
        <ecNumber evidence="2">3.1.3.48</ecNumber>
    </recommendedName>
</protein>
<evidence type="ECO:0000313" key="8">
    <source>
        <dbReference type="EMBL" id="KAF9139974.1"/>
    </source>
</evidence>
<dbReference type="GO" id="GO:0004725">
    <property type="term" value="F:protein tyrosine phosphatase activity"/>
    <property type="evidence" value="ECO:0007669"/>
    <property type="project" value="UniProtKB-EC"/>
</dbReference>
<evidence type="ECO:0000256" key="4">
    <source>
        <dbReference type="ARBA" id="ARBA00022912"/>
    </source>
</evidence>
<evidence type="ECO:0000256" key="2">
    <source>
        <dbReference type="ARBA" id="ARBA00013064"/>
    </source>
</evidence>
<evidence type="ECO:0000256" key="1">
    <source>
        <dbReference type="ARBA" id="ARBA00008601"/>
    </source>
</evidence>
<feature type="region of interest" description="Disordered" evidence="5">
    <location>
        <begin position="21"/>
        <end position="43"/>
    </location>
</feature>
<dbReference type="Gene3D" id="3.90.190.10">
    <property type="entry name" value="Protein tyrosine phosphatase superfamily"/>
    <property type="match status" value="1"/>
</dbReference>
<dbReference type="PROSITE" id="PS50056">
    <property type="entry name" value="TYR_PHOSPHATASE_2"/>
    <property type="match status" value="1"/>
</dbReference>
<evidence type="ECO:0000313" key="9">
    <source>
        <dbReference type="Proteomes" id="UP000748756"/>
    </source>
</evidence>
<feature type="domain" description="Tyrosine-protein phosphatase" evidence="6">
    <location>
        <begin position="33"/>
        <end position="174"/>
    </location>
</feature>
<dbReference type="EC" id="3.1.3.48" evidence="2"/>
<keyword evidence="4" id="KW-0904">Protein phosphatase</keyword>
<dbReference type="PANTHER" id="PTHR10159:SF530">
    <property type="entry name" value="DUAL SPECIFICITY PROTEIN PHOSPHATASE DDB_G0271350-RELATED"/>
    <property type="match status" value="1"/>
</dbReference>
<proteinExistence type="inferred from homology"/>
<sequence>MEIFLNQETFQECTHRYHIPQEKGDKEKHHRTQTHPTHPSRQRELVEEEQVAELEKLGIKRVLNMAVNCDDDLWIQRFGRSGYLKVGLRDHVDQDLQDSLNEAIKFIASSKTPIYVHCQAGKSRSVATVIGYLIQEHQWPLKRAYDHVVERRRCMSPNIGFVSQLILLEKRILGSDKANGLVSVGNSDDLDPSSRTTVVPWMTS</sequence>
<evidence type="ECO:0000256" key="3">
    <source>
        <dbReference type="ARBA" id="ARBA00022801"/>
    </source>
</evidence>
<dbReference type="AlphaFoldDB" id="A0A9P5V6J6"/>
<dbReference type="SMART" id="SM00195">
    <property type="entry name" value="DSPc"/>
    <property type="match status" value="1"/>
</dbReference>
<dbReference type="GO" id="GO:0043409">
    <property type="term" value="P:negative regulation of MAPK cascade"/>
    <property type="evidence" value="ECO:0007669"/>
    <property type="project" value="TreeGrafter"/>
</dbReference>
<dbReference type="CDD" id="cd14498">
    <property type="entry name" value="DSP"/>
    <property type="match status" value="1"/>
</dbReference>
<keyword evidence="9" id="KW-1185">Reference proteome</keyword>
<dbReference type="InterPro" id="IPR029021">
    <property type="entry name" value="Prot-tyrosine_phosphatase-like"/>
</dbReference>
<dbReference type="SUPFAM" id="SSF52799">
    <property type="entry name" value="(Phosphotyrosine protein) phosphatases II"/>
    <property type="match status" value="1"/>
</dbReference>
<name>A0A9P5V6J6_9FUNG</name>
<comment type="similarity">
    <text evidence="1">Belongs to the protein-tyrosine phosphatase family. Non-receptor class dual specificity subfamily.</text>
</comment>
<dbReference type="OrthoDB" id="273181at2759"/>
<keyword evidence="3" id="KW-0378">Hydrolase</keyword>
<dbReference type="Pfam" id="PF00782">
    <property type="entry name" value="DSPc"/>
    <property type="match status" value="1"/>
</dbReference>
<organism evidence="8 9">
    <name type="scientific">Linnemannia schmuckeri</name>
    <dbReference type="NCBI Taxonomy" id="64567"/>
    <lineage>
        <taxon>Eukaryota</taxon>
        <taxon>Fungi</taxon>
        <taxon>Fungi incertae sedis</taxon>
        <taxon>Mucoromycota</taxon>
        <taxon>Mortierellomycotina</taxon>
        <taxon>Mortierellomycetes</taxon>
        <taxon>Mortierellales</taxon>
        <taxon>Mortierellaceae</taxon>
        <taxon>Linnemannia</taxon>
    </lineage>
</organism>
<gene>
    <name evidence="8" type="ORF">BG015_001841</name>
</gene>
<dbReference type="InterPro" id="IPR000340">
    <property type="entry name" value="Dual-sp_phosphatase_cat-dom"/>
</dbReference>
<dbReference type="EMBL" id="JAAAUQ010001345">
    <property type="protein sequence ID" value="KAF9139974.1"/>
    <property type="molecule type" value="Genomic_DNA"/>
</dbReference>
<dbReference type="PROSITE" id="PS50054">
    <property type="entry name" value="TYR_PHOSPHATASE_DUAL"/>
    <property type="match status" value="1"/>
</dbReference>
<dbReference type="Proteomes" id="UP000748756">
    <property type="component" value="Unassembled WGS sequence"/>
</dbReference>
<dbReference type="InterPro" id="IPR000387">
    <property type="entry name" value="Tyr_Pase_dom"/>
</dbReference>
<accession>A0A9P5V6J6</accession>
<evidence type="ECO:0000256" key="5">
    <source>
        <dbReference type="SAM" id="MobiDB-lite"/>
    </source>
</evidence>
<comment type="caution">
    <text evidence="8">The sequence shown here is derived from an EMBL/GenBank/DDBJ whole genome shotgun (WGS) entry which is preliminary data.</text>
</comment>
<dbReference type="PANTHER" id="PTHR10159">
    <property type="entry name" value="DUAL SPECIFICITY PROTEIN PHOSPHATASE"/>
    <property type="match status" value="1"/>
</dbReference>
<evidence type="ECO:0000259" key="7">
    <source>
        <dbReference type="PROSITE" id="PS50056"/>
    </source>
</evidence>
<reference evidence="8" key="1">
    <citation type="journal article" date="2020" name="Fungal Divers.">
        <title>Resolving the Mortierellaceae phylogeny through synthesis of multi-gene phylogenetics and phylogenomics.</title>
        <authorList>
            <person name="Vandepol N."/>
            <person name="Liber J."/>
            <person name="Desiro A."/>
            <person name="Na H."/>
            <person name="Kennedy M."/>
            <person name="Barry K."/>
            <person name="Grigoriev I.V."/>
            <person name="Miller A.N."/>
            <person name="O'Donnell K."/>
            <person name="Stajich J.E."/>
            <person name="Bonito G."/>
        </authorList>
    </citation>
    <scope>NUCLEOTIDE SEQUENCE</scope>
    <source>
        <strain evidence="8">NRRL 6426</strain>
    </source>
</reference>
<dbReference type="GO" id="GO:0005737">
    <property type="term" value="C:cytoplasm"/>
    <property type="evidence" value="ECO:0007669"/>
    <property type="project" value="TreeGrafter"/>
</dbReference>
<dbReference type="InterPro" id="IPR020422">
    <property type="entry name" value="TYR_PHOSPHATASE_DUAL_dom"/>
</dbReference>
<feature type="domain" description="Tyrosine specific protein phosphatases" evidence="7">
    <location>
        <begin position="94"/>
        <end position="152"/>
    </location>
</feature>